<sequence>MSVRSGMASSGETNRDQGRVAGWLGVVTAVRDISHQSITGYLKTESGGRGQPRRRRLHKINLKASILKFPDRVPVRFPSFSGCQLGEFSTDGFQILTPYS</sequence>
<keyword evidence="2" id="KW-1185">Reference proteome</keyword>
<protein>
    <submittedName>
        <fullName evidence="1">Uncharacterized protein</fullName>
    </submittedName>
</protein>
<evidence type="ECO:0000313" key="2">
    <source>
        <dbReference type="Proteomes" id="UP001160148"/>
    </source>
</evidence>
<dbReference type="AlphaFoldDB" id="A0AAV0XQF4"/>
<name>A0AAV0XQF4_9HEMI</name>
<accession>A0AAV0XQF4</accession>
<reference evidence="1 2" key="1">
    <citation type="submission" date="2023-01" db="EMBL/GenBank/DDBJ databases">
        <authorList>
            <person name="Whitehead M."/>
        </authorList>
    </citation>
    <scope>NUCLEOTIDE SEQUENCE [LARGE SCALE GENOMIC DNA]</scope>
</reference>
<dbReference type="Proteomes" id="UP001160148">
    <property type="component" value="Unassembled WGS sequence"/>
</dbReference>
<gene>
    <name evidence="1" type="ORF">MEUPH1_LOCUS24490</name>
</gene>
<dbReference type="EMBL" id="CARXXK010000339">
    <property type="protein sequence ID" value="CAI6370363.1"/>
    <property type="molecule type" value="Genomic_DNA"/>
</dbReference>
<organism evidence="1 2">
    <name type="scientific">Macrosiphum euphorbiae</name>
    <name type="common">potato aphid</name>
    <dbReference type="NCBI Taxonomy" id="13131"/>
    <lineage>
        <taxon>Eukaryota</taxon>
        <taxon>Metazoa</taxon>
        <taxon>Ecdysozoa</taxon>
        <taxon>Arthropoda</taxon>
        <taxon>Hexapoda</taxon>
        <taxon>Insecta</taxon>
        <taxon>Pterygota</taxon>
        <taxon>Neoptera</taxon>
        <taxon>Paraneoptera</taxon>
        <taxon>Hemiptera</taxon>
        <taxon>Sternorrhyncha</taxon>
        <taxon>Aphidomorpha</taxon>
        <taxon>Aphidoidea</taxon>
        <taxon>Aphididae</taxon>
        <taxon>Macrosiphini</taxon>
        <taxon>Macrosiphum</taxon>
    </lineage>
</organism>
<comment type="caution">
    <text evidence="1">The sequence shown here is derived from an EMBL/GenBank/DDBJ whole genome shotgun (WGS) entry which is preliminary data.</text>
</comment>
<proteinExistence type="predicted"/>
<evidence type="ECO:0000313" key="1">
    <source>
        <dbReference type="EMBL" id="CAI6370363.1"/>
    </source>
</evidence>